<reference evidence="6 7" key="1">
    <citation type="journal article" date="2019" name="PLoS Negl. Trop. Dis.">
        <title>Whole genome sequencing of Entamoeba nuttalli reveals mammalian host-related molecular signatures and a novel octapeptide-repeat surface protein.</title>
        <authorList>
            <person name="Tanaka M."/>
            <person name="Makiuchi T."/>
            <person name="Komiyama T."/>
            <person name="Shiina T."/>
            <person name="Osaki K."/>
            <person name="Tachibana H."/>
        </authorList>
    </citation>
    <scope>NUCLEOTIDE SEQUENCE [LARGE SCALE GENOMIC DNA]</scope>
    <source>
        <strain evidence="6 7">P19-061405</strain>
    </source>
</reference>
<dbReference type="InterPro" id="IPR016159">
    <property type="entry name" value="Cullin_repeat-like_dom_sf"/>
</dbReference>
<dbReference type="SUPFAM" id="SSF75632">
    <property type="entry name" value="Cullin homology domain"/>
    <property type="match status" value="1"/>
</dbReference>
<comment type="similarity">
    <text evidence="2 3 4">Belongs to the cullin family.</text>
</comment>
<evidence type="ECO:0000256" key="2">
    <source>
        <dbReference type="ARBA" id="ARBA00006019"/>
    </source>
</evidence>
<name>A0ABQ0DW90_9EUKA</name>
<dbReference type="InterPro" id="IPR016158">
    <property type="entry name" value="Cullin_homology"/>
</dbReference>
<evidence type="ECO:0000313" key="7">
    <source>
        <dbReference type="Proteomes" id="UP001628156"/>
    </source>
</evidence>
<proteinExistence type="inferred from homology"/>
<dbReference type="EMBL" id="BAAFRS010000320">
    <property type="protein sequence ID" value="GAB1227121.1"/>
    <property type="molecule type" value="Genomic_DNA"/>
</dbReference>
<comment type="pathway">
    <text evidence="1">Protein modification; protein ubiquitination.</text>
</comment>
<gene>
    <name evidence="6" type="ORF">ENUP19_0320G0006</name>
</gene>
<keyword evidence="7" id="KW-1185">Reference proteome</keyword>
<dbReference type="InterPro" id="IPR045093">
    <property type="entry name" value="Cullin"/>
</dbReference>
<dbReference type="SUPFAM" id="SSF46785">
    <property type="entry name" value="Winged helix' DNA-binding domain"/>
    <property type="match status" value="1"/>
</dbReference>
<accession>A0ABQ0DW90</accession>
<dbReference type="Pfam" id="PF26557">
    <property type="entry name" value="Cullin_AB"/>
    <property type="match status" value="1"/>
</dbReference>
<dbReference type="PROSITE" id="PS50069">
    <property type="entry name" value="CULLIN_2"/>
    <property type="match status" value="1"/>
</dbReference>
<dbReference type="InterPro" id="IPR036390">
    <property type="entry name" value="WH_DNA-bd_sf"/>
</dbReference>
<evidence type="ECO:0000256" key="3">
    <source>
        <dbReference type="PROSITE-ProRule" id="PRU00330"/>
    </source>
</evidence>
<dbReference type="Gene3D" id="1.10.10.10">
    <property type="entry name" value="Winged helix-like DNA-binding domain superfamily/Winged helix DNA-binding domain"/>
    <property type="match status" value="2"/>
</dbReference>
<dbReference type="InterPro" id="IPR036317">
    <property type="entry name" value="Cullin_homology_sf"/>
</dbReference>
<dbReference type="SUPFAM" id="SSF74788">
    <property type="entry name" value="Cullin repeat-like"/>
    <property type="match status" value="1"/>
</dbReference>
<dbReference type="InterPro" id="IPR019559">
    <property type="entry name" value="Cullin_neddylation_domain"/>
</dbReference>
<evidence type="ECO:0000313" key="6">
    <source>
        <dbReference type="EMBL" id="GAB1227121.1"/>
    </source>
</evidence>
<dbReference type="SMART" id="SM00884">
    <property type="entry name" value="Cullin_Nedd8"/>
    <property type="match status" value="1"/>
</dbReference>
<dbReference type="InterPro" id="IPR059120">
    <property type="entry name" value="Cullin-like_AB"/>
</dbReference>
<dbReference type="PANTHER" id="PTHR11932">
    <property type="entry name" value="CULLIN"/>
    <property type="match status" value="1"/>
</dbReference>
<evidence type="ECO:0000256" key="4">
    <source>
        <dbReference type="RuleBase" id="RU003829"/>
    </source>
</evidence>
<evidence type="ECO:0000259" key="5">
    <source>
        <dbReference type="PROSITE" id="PS50069"/>
    </source>
</evidence>
<organism evidence="6 7">
    <name type="scientific">Entamoeba nuttalli</name>
    <dbReference type="NCBI Taxonomy" id="412467"/>
    <lineage>
        <taxon>Eukaryota</taxon>
        <taxon>Amoebozoa</taxon>
        <taxon>Evosea</taxon>
        <taxon>Archamoebae</taxon>
        <taxon>Mastigamoebida</taxon>
        <taxon>Entamoebidae</taxon>
        <taxon>Entamoeba</taxon>
    </lineage>
</organism>
<dbReference type="Pfam" id="PF10557">
    <property type="entry name" value="Cullin_Nedd8"/>
    <property type="match status" value="1"/>
</dbReference>
<comment type="caution">
    <text evidence="6">The sequence shown here is derived from an EMBL/GenBank/DDBJ whole genome shotgun (WGS) entry which is preliminary data.</text>
</comment>
<sequence>MNLQTPSQMFQTLSSFCDTVLSNQPYDSKTHMGMYSTCILYSQQTQGNAQKLFQLIHQKCIMKLKVLLKQTQQINSTLDFLRFYITNYKLYFIACQKISHVFSYLDRFFIKQQKAINGEYSDPVFKHCMSLFWCDFLRANATNIVENTMNLLLAERIDNNTQNRELINGIMLLFLSFSNSEIVTVSLMNLNVYDTYYQSEYIKAAQSYYKDLNNYFKNYGITEFLEKTIEIIELERQRSQLYVAANLQREFGEFLQKQFISEQCKFIIEKMESLLKTREKDDLKKCFTVLKDGEQIDSAIPVFEIYCKQIGMEKVKYIMSIQQAFEIIKVIIEYYEDITNLIQECFRNHPSFNAGFGRAFREIINSNVKIANGEEMEILIPEYLAKYSDVVVKKCVGVDELNNKLDQIFCIYDFIENKDIFENYYIKTIAKRMLLRGNNDDLSQENIVFDRHRVKFSSTFSYKIQKMMSDLQLSQSLSNQFLATVNVPFPFFVNVLQTSIWPLEPQQFMFELPDELKTSHIFFEKWYIKQHQRRKLQWLHQYTRGKIKTNCFNKPYNLFGSAYQLSILVLFNQKNEITIDEIFNTIHLTMDIIKSIISSLQSVDLISVEDGNIVKINNSFKYAKTKFVLPIPKAVVFKQEKKEEEREITAERVGLIEACIVRLMKKNRKMQHNDLMQAVVTSLSSRFRTPIPLVRRTIESLIEREYISRSDVRKDEYIYIE</sequence>
<dbReference type="Gene3D" id="4.10.1030.10">
    <property type="entry name" value="Ring Box Chain A, domain 5"/>
    <property type="match status" value="1"/>
</dbReference>
<dbReference type="Gene3D" id="1.20.1310.10">
    <property type="entry name" value="Cullin Repeats"/>
    <property type="match status" value="4"/>
</dbReference>
<feature type="domain" description="Cullin family profile" evidence="5">
    <location>
        <begin position="379"/>
        <end position="601"/>
    </location>
</feature>
<protein>
    <recommendedName>
        <fullName evidence="5">Cullin family profile domain-containing protein</fullName>
    </recommendedName>
</protein>
<dbReference type="InterPro" id="IPR001373">
    <property type="entry name" value="Cullin_N"/>
</dbReference>
<dbReference type="Proteomes" id="UP001628156">
    <property type="component" value="Unassembled WGS sequence"/>
</dbReference>
<evidence type="ECO:0000256" key="1">
    <source>
        <dbReference type="ARBA" id="ARBA00004906"/>
    </source>
</evidence>
<dbReference type="Pfam" id="PF00888">
    <property type="entry name" value="Cullin"/>
    <property type="match status" value="1"/>
</dbReference>
<dbReference type="SMART" id="SM00182">
    <property type="entry name" value="CULLIN"/>
    <property type="match status" value="1"/>
</dbReference>
<dbReference type="InterPro" id="IPR036388">
    <property type="entry name" value="WH-like_DNA-bd_sf"/>
</dbReference>